<evidence type="ECO:0000256" key="2">
    <source>
        <dbReference type="ARBA" id="ARBA00023125"/>
    </source>
</evidence>
<dbReference type="Proteomes" id="UP000008635">
    <property type="component" value="Chromosome"/>
</dbReference>
<reference evidence="6" key="2">
    <citation type="submission" date="2011-01" db="EMBL/GenBank/DDBJ databases">
        <title>The complete genome of Deinococcus maricopensis DSM 21211.</title>
        <authorList>
            <consortium name="US DOE Joint Genome Institute (JGI-PGF)"/>
            <person name="Lucas S."/>
            <person name="Copeland A."/>
            <person name="Lapidus A."/>
            <person name="Goodwin L."/>
            <person name="Pitluck S."/>
            <person name="Kyrpides N."/>
            <person name="Mavromatis K."/>
            <person name="Pagani I."/>
            <person name="Ivanova N."/>
            <person name="Ovchinnikova G."/>
            <person name="Zeytun A."/>
            <person name="Detter J.C."/>
            <person name="Han C."/>
            <person name="Land M."/>
            <person name="Hauser L."/>
            <person name="Markowitz V."/>
            <person name="Cheng J.-F."/>
            <person name="Hugenholtz P."/>
            <person name="Woyke T."/>
            <person name="Wu D."/>
            <person name="Pukall R."/>
            <person name="Gehrich-Schroeter G."/>
            <person name="Brambilla E."/>
            <person name="Klenk H.-P."/>
            <person name="Eisen J.A."/>
        </authorList>
    </citation>
    <scope>NUCLEOTIDE SEQUENCE [LARGE SCALE GENOMIC DNA]</scope>
    <source>
        <strain evidence="6">DSM 21211 / LMG 22137 / NRRL B-23946 / LB-34</strain>
    </source>
</reference>
<dbReference type="RefSeq" id="WP_013555314.1">
    <property type="nucleotide sequence ID" value="NC_014958.1"/>
</dbReference>
<dbReference type="Gene3D" id="3.40.50.2300">
    <property type="match status" value="4"/>
</dbReference>
<dbReference type="SUPFAM" id="SSF47413">
    <property type="entry name" value="lambda repressor-like DNA-binding domains"/>
    <property type="match status" value="1"/>
</dbReference>
<proteinExistence type="predicted"/>
<accession>E8U3D8</accession>
<reference evidence="5 6" key="1">
    <citation type="journal article" date="2011" name="Stand. Genomic Sci.">
        <title>Complete genome sequence of Deinococcus maricopensis type strain (LB-34).</title>
        <authorList>
            <person name="Pukall R."/>
            <person name="Zeytun A."/>
            <person name="Lucas S."/>
            <person name="Lapidus A."/>
            <person name="Hammon N."/>
            <person name="Deshpande S."/>
            <person name="Nolan M."/>
            <person name="Cheng J.F."/>
            <person name="Pitluck S."/>
            <person name="Liolios K."/>
            <person name="Pagani I."/>
            <person name="Mikhailova N."/>
            <person name="Ivanova N."/>
            <person name="Mavromatis K."/>
            <person name="Pati A."/>
            <person name="Tapia R."/>
            <person name="Han C."/>
            <person name="Goodwin L."/>
            <person name="Chen A."/>
            <person name="Palaniappan K."/>
            <person name="Land M."/>
            <person name="Hauser L."/>
            <person name="Chang Y.J."/>
            <person name="Jeffries C.D."/>
            <person name="Brambilla E.M."/>
            <person name="Rohde M."/>
            <person name="Goker M."/>
            <person name="Detter J.C."/>
            <person name="Woyke T."/>
            <person name="Bristow J."/>
            <person name="Eisen J.A."/>
            <person name="Markowitz V."/>
            <person name="Hugenholtz P."/>
            <person name="Kyrpides N.C."/>
            <person name="Klenk H.P."/>
        </authorList>
    </citation>
    <scope>NUCLEOTIDE SEQUENCE [LARGE SCALE GENOMIC DNA]</scope>
    <source>
        <strain evidence="6">DSM 21211 / LMG 22137 / NRRL B-23946 / LB-34</strain>
    </source>
</reference>
<keyword evidence="2" id="KW-0238">DNA-binding</keyword>
<dbReference type="SUPFAM" id="SSF53822">
    <property type="entry name" value="Periplasmic binding protein-like I"/>
    <property type="match status" value="1"/>
</dbReference>
<name>E8U3D8_DEIML</name>
<dbReference type="HOGENOM" id="CLU_650061_0_0_0"/>
<evidence type="ECO:0000313" key="6">
    <source>
        <dbReference type="Proteomes" id="UP000008635"/>
    </source>
</evidence>
<dbReference type="GO" id="GO:0003700">
    <property type="term" value="F:DNA-binding transcription factor activity"/>
    <property type="evidence" value="ECO:0007669"/>
    <property type="project" value="TreeGrafter"/>
</dbReference>
<dbReference type="GO" id="GO:0000976">
    <property type="term" value="F:transcription cis-regulatory region binding"/>
    <property type="evidence" value="ECO:0007669"/>
    <property type="project" value="TreeGrafter"/>
</dbReference>
<dbReference type="InterPro" id="IPR028082">
    <property type="entry name" value="Peripla_BP_I"/>
</dbReference>
<dbReference type="STRING" id="709986.Deima_0145"/>
<dbReference type="PANTHER" id="PTHR30146:SF109">
    <property type="entry name" value="HTH-TYPE TRANSCRIPTIONAL REGULATOR GALS"/>
    <property type="match status" value="1"/>
</dbReference>
<evidence type="ECO:0000313" key="5">
    <source>
        <dbReference type="EMBL" id="ADV65809.1"/>
    </source>
</evidence>
<dbReference type="eggNOG" id="COG1609">
    <property type="taxonomic scope" value="Bacteria"/>
</dbReference>
<dbReference type="Pfam" id="PF13377">
    <property type="entry name" value="Peripla_BP_3"/>
    <property type="match status" value="1"/>
</dbReference>
<dbReference type="Gene3D" id="1.10.260.40">
    <property type="entry name" value="lambda repressor-like DNA-binding domains"/>
    <property type="match status" value="1"/>
</dbReference>
<feature type="domain" description="Transcriptional regulator LacI/GalR-like sensor" evidence="4">
    <location>
        <begin position="328"/>
        <end position="421"/>
    </location>
</feature>
<dbReference type="OrthoDB" id="62169at2"/>
<keyword evidence="3" id="KW-0804">Transcription</keyword>
<dbReference type="KEGG" id="dmr:Deima_0145"/>
<dbReference type="AlphaFoldDB" id="E8U3D8"/>
<protein>
    <recommendedName>
        <fullName evidence="4">Transcriptional regulator LacI/GalR-like sensor domain-containing protein</fullName>
    </recommendedName>
</protein>
<gene>
    <name evidence="5" type="ordered locus">Deima_0145</name>
</gene>
<keyword evidence="6" id="KW-1185">Reference proteome</keyword>
<dbReference type="InterPro" id="IPR010982">
    <property type="entry name" value="Lambda_DNA-bd_dom_sf"/>
</dbReference>
<evidence type="ECO:0000259" key="4">
    <source>
        <dbReference type="Pfam" id="PF13377"/>
    </source>
</evidence>
<evidence type="ECO:0000256" key="1">
    <source>
        <dbReference type="ARBA" id="ARBA00023015"/>
    </source>
</evidence>
<dbReference type="EMBL" id="CP002454">
    <property type="protein sequence ID" value="ADV65809.1"/>
    <property type="molecule type" value="Genomic_DNA"/>
</dbReference>
<evidence type="ECO:0000256" key="3">
    <source>
        <dbReference type="ARBA" id="ARBA00023163"/>
    </source>
</evidence>
<dbReference type="PANTHER" id="PTHR30146">
    <property type="entry name" value="LACI-RELATED TRANSCRIPTIONAL REPRESSOR"/>
    <property type="match status" value="1"/>
</dbReference>
<sequence length="422" mass="46720">MKKSISNRDVERIAEHAGLSATQVRQALALKGDVPQDLSDRVMRSAQALRYTISARDRVAMAANTSVATVNRAYRPEARHLVRPDLLRTIEAEAARLGYTPDLVAQARRTQGSPIVTLCVELDRLFNPYHATMLRFLMEAVLRRGLHPVITPVTPERALPELAQSGVTTAVVLWEGQRTAQQVAMLEATGRRAVMIGWHEALPSVAPDWSGACAHLTQRALERQYTTLHLGYLHANAWGPSARLEGVARALRQHQGPRPNLRLWVAPDLNLPRLTRDLAQSGRHDAADLLDELLHTPGALERRPALNQTIAITEITADVEALHARGERVAVFGLPDMAARQLLYTLQHQHPDWHVGEDIGVVGYDNIEPLLPYLAPILTTVAYNMRQLADRVADLVQSGLDRAVPPPSFDLLPAQMIVRESL</sequence>
<organism evidence="5 6">
    <name type="scientific">Deinococcus maricopensis (strain DSM 21211 / LMG 22137 / NRRL B-23946 / LB-34)</name>
    <dbReference type="NCBI Taxonomy" id="709986"/>
    <lineage>
        <taxon>Bacteria</taxon>
        <taxon>Thermotogati</taxon>
        <taxon>Deinococcota</taxon>
        <taxon>Deinococci</taxon>
        <taxon>Deinococcales</taxon>
        <taxon>Deinococcaceae</taxon>
        <taxon>Deinococcus</taxon>
    </lineage>
</organism>
<dbReference type="InterPro" id="IPR046335">
    <property type="entry name" value="LacI/GalR-like_sensor"/>
</dbReference>
<keyword evidence="1" id="KW-0805">Transcription regulation</keyword>